<feature type="transmembrane region" description="Helical" evidence="1">
    <location>
        <begin position="12"/>
        <end position="33"/>
    </location>
</feature>
<evidence type="ECO:0000256" key="1">
    <source>
        <dbReference type="SAM" id="Phobius"/>
    </source>
</evidence>
<sequence length="155" mass="17412">MSRRSGTCLRCCLVIFAVISALGVCGPALYWRFKKSFGFSVPKASSCPPCTCDCPPPLSLLKIAPGISLSSCIWPVLVTPILFLHLGLLSIFNFDPVFGNLEGIEVYPFHQFEVLTRFYYDSGSQALFLLSLFINFLFARLKFSEYISRFINPEF</sequence>
<protein>
    <submittedName>
        <fullName evidence="2">Uncharacterized protein</fullName>
    </submittedName>
</protein>
<dbReference type="EMBL" id="GGEC01000066">
    <property type="protein sequence ID" value="MBW80549.1"/>
    <property type="molecule type" value="Transcribed_RNA"/>
</dbReference>
<evidence type="ECO:0000313" key="2">
    <source>
        <dbReference type="EMBL" id="MBW80549.1"/>
    </source>
</evidence>
<dbReference type="PANTHER" id="PTHR32254">
    <property type="entry name" value="EXPRESSED PROTEIN"/>
    <property type="match status" value="1"/>
</dbReference>
<name>A0A2P2IH47_RHIMU</name>
<organism evidence="2">
    <name type="scientific">Rhizophora mucronata</name>
    <name type="common">Asiatic mangrove</name>
    <dbReference type="NCBI Taxonomy" id="61149"/>
    <lineage>
        <taxon>Eukaryota</taxon>
        <taxon>Viridiplantae</taxon>
        <taxon>Streptophyta</taxon>
        <taxon>Embryophyta</taxon>
        <taxon>Tracheophyta</taxon>
        <taxon>Spermatophyta</taxon>
        <taxon>Magnoliopsida</taxon>
        <taxon>eudicotyledons</taxon>
        <taxon>Gunneridae</taxon>
        <taxon>Pentapetalae</taxon>
        <taxon>rosids</taxon>
        <taxon>fabids</taxon>
        <taxon>Malpighiales</taxon>
        <taxon>Rhizophoraceae</taxon>
        <taxon>Rhizophora</taxon>
    </lineage>
</organism>
<keyword evidence="1" id="KW-0812">Transmembrane</keyword>
<dbReference type="Pfam" id="PF06364">
    <property type="entry name" value="DUF1068"/>
    <property type="match status" value="1"/>
</dbReference>
<dbReference type="AlphaFoldDB" id="A0A2P2IH47"/>
<accession>A0A2P2IH47</accession>
<keyword evidence="1" id="KW-1133">Transmembrane helix</keyword>
<dbReference type="PANTHER" id="PTHR32254:SF3">
    <property type="entry name" value="EXPRESSED PROTEIN-RELATED"/>
    <property type="match status" value="1"/>
</dbReference>
<keyword evidence="1" id="KW-0472">Membrane</keyword>
<dbReference type="InterPro" id="IPR010471">
    <property type="entry name" value="DUF1068"/>
</dbReference>
<proteinExistence type="predicted"/>
<reference evidence="2" key="1">
    <citation type="submission" date="2018-02" db="EMBL/GenBank/DDBJ databases">
        <title>Rhizophora mucronata_Transcriptome.</title>
        <authorList>
            <person name="Meera S.P."/>
            <person name="Sreeshan A."/>
            <person name="Augustine A."/>
        </authorList>
    </citation>
    <scope>NUCLEOTIDE SEQUENCE</scope>
    <source>
        <tissue evidence="2">Leaf</tissue>
    </source>
</reference>